<dbReference type="PROSITE" id="PS51318">
    <property type="entry name" value="TAT"/>
    <property type="match status" value="1"/>
</dbReference>
<gene>
    <name evidence="1" type="ORF">IHQ68_00760</name>
</gene>
<evidence type="ECO:0000313" key="1">
    <source>
        <dbReference type="EMBL" id="MDR4305159.1"/>
    </source>
</evidence>
<dbReference type="Proteomes" id="UP001181622">
    <property type="component" value="Unassembled WGS sequence"/>
</dbReference>
<sequence>MALTRRLLLGSAGVAALGAAIYGGSRAACSFVPRNHPDFFSLLDIVPDDAAARRLGRLAIEAGLAPDGLSALGEKLAEGPLVRAAIAEPCPTTRAELLRDGCAADFAQNRFVTLDGWVLSETEATLCAAKLLAGAA</sequence>
<keyword evidence="2" id="KW-1185">Reference proteome</keyword>
<comment type="caution">
    <text evidence="1">The sequence shown here is derived from an EMBL/GenBank/DDBJ whole genome shotgun (WGS) entry which is preliminary data.</text>
</comment>
<dbReference type="EMBL" id="JADBEO010000001">
    <property type="protein sequence ID" value="MDR4305159.1"/>
    <property type="molecule type" value="Genomic_DNA"/>
</dbReference>
<dbReference type="RefSeq" id="WP_309388204.1">
    <property type="nucleotide sequence ID" value="NZ_JADBEO010000001.1"/>
</dbReference>
<proteinExistence type="predicted"/>
<organism evidence="1 2">
    <name type="scientific">Chelatococcus sambhunathii</name>
    <dbReference type="NCBI Taxonomy" id="363953"/>
    <lineage>
        <taxon>Bacteria</taxon>
        <taxon>Pseudomonadati</taxon>
        <taxon>Pseudomonadota</taxon>
        <taxon>Alphaproteobacteria</taxon>
        <taxon>Hyphomicrobiales</taxon>
        <taxon>Chelatococcaceae</taxon>
        <taxon>Chelatococcus</taxon>
    </lineage>
</organism>
<protein>
    <submittedName>
        <fullName evidence="1">Uncharacterized protein</fullName>
    </submittedName>
</protein>
<accession>A0ABU1DAL2</accession>
<name>A0ABU1DAL2_9HYPH</name>
<reference evidence="1" key="1">
    <citation type="submission" date="2020-10" db="EMBL/GenBank/DDBJ databases">
        <authorList>
            <person name="Abbas A."/>
            <person name="Razzaq R."/>
            <person name="Waqas M."/>
            <person name="Abbas N."/>
            <person name="Nielsen T.K."/>
            <person name="Hansen L.H."/>
            <person name="Hussain S."/>
            <person name="Shahid M."/>
        </authorList>
    </citation>
    <scope>NUCLEOTIDE SEQUENCE</scope>
    <source>
        <strain evidence="1">S14</strain>
    </source>
</reference>
<dbReference type="InterPro" id="IPR006311">
    <property type="entry name" value="TAT_signal"/>
</dbReference>
<evidence type="ECO:0000313" key="2">
    <source>
        <dbReference type="Proteomes" id="UP001181622"/>
    </source>
</evidence>